<dbReference type="InterPro" id="IPR017969">
    <property type="entry name" value="Heavy-metal-associated_CS"/>
</dbReference>
<keyword evidence="6" id="KW-0597">Phosphoprotein</keyword>
<dbReference type="CDD" id="cd00371">
    <property type="entry name" value="HMA"/>
    <property type="match status" value="1"/>
</dbReference>
<keyword evidence="12 17" id="KW-1133">Transmembrane helix</keyword>
<evidence type="ECO:0000256" key="3">
    <source>
        <dbReference type="ARBA" id="ARBA00022448"/>
    </source>
</evidence>
<protein>
    <recommendedName>
        <fullName evidence="15">Cd(2+)-exporting ATPase</fullName>
        <ecNumber evidence="15">7.2.2.21</ecNumber>
    </recommendedName>
</protein>
<gene>
    <name evidence="19" type="ORF">GsuE55_19790</name>
</gene>
<organism evidence="19 20">
    <name type="scientific">Geobacillus subterraneus</name>
    <dbReference type="NCBI Taxonomy" id="129338"/>
    <lineage>
        <taxon>Bacteria</taxon>
        <taxon>Bacillati</taxon>
        <taxon>Bacillota</taxon>
        <taxon>Bacilli</taxon>
        <taxon>Bacillales</taxon>
        <taxon>Anoxybacillaceae</taxon>
        <taxon>Geobacillus</taxon>
    </lineage>
</organism>
<dbReference type="RefSeq" id="WP_033843252.1">
    <property type="nucleotide sequence ID" value="NZ_AP022557.1"/>
</dbReference>
<feature type="domain" description="HMA" evidence="18">
    <location>
        <begin position="11"/>
        <end position="74"/>
    </location>
</feature>
<dbReference type="PRINTS" id="PR00941">
    <property type="entry name" value="CDATPASE"/>
</dbReference>
<dbReference type="InterPro" id="IPR044492">
    <property type="entry name" value="P_typ_ATPase_HD_dom"/>
</dbReference>
<dbReference type="Gene3D" id="3.40.1110.10">
    <property type="entry name" value="Calcium-transporting ATPase, cytoplasmic domain N"/>
    <property type="match status" value="1"/>
</dbReference>
<keyword evidence="10 17" id="KW-0067">ATP-binding</keyword>
<proteinExistence type="inferred from homology"/>
<dbReference type="SFLD" id="SFLDF00027">
    <property type="entry name" value="p-type_atpase"/>
    <property type="match status" value="1"/>
</dbReference>
<evidence type="ECO:0000256" key="7">
    <source>
        <dbReference type="ARBA" id="ARBA00022692"/>
    </source>
</evidence>
<comment type="similarity">
    <text evidence="2 17">Belongs to the cation transport ATPase (P-type) (TC 3.A.3) family. Type IB subfamily.</text>
</comment>
<feature type="transmembrane region" description="Helical" evidence="17">
    <location>
        <begin position="114"/>
        <end position="133"/>
    </location>
</feature>
<dbReference type="Proteomes" id="UP000501421">
    <property type="component" value="Chromosome"/>
</dbReference>
<dbReference type="GO" id="GO:0005886">
    <property type="term" value="C:plasma membrane"/>
    <property type="evidence" value="ECO:0007669"/>
    <property type="project" value="UniProtKB-SubCell"/>
</dbReference>
<dbReference type="InterPro" id="IPR006121">
    <property type="entry name" value="HMA_dom"/>
</dbReference>
<feature type="transmembrane region" description="Helical" evidence="17">
    <location>
        <begin position="349"/>
        <end position="373"/>
    </location>
</feature>
<comment type="catalytic activity">
    <reaction evidence="16">
        <text>Cd(2+)(in) + ATP + H2O = Cd(2+)(out) + ADP + phosphate + H(+)</text>
        <dbReference type="Rhea" id="RHEA:12132"/>
        <dbReference type="ChEBI" id="CHEBI:15377"/>
        <dbReference type="ChEBI" id="CHEBI:15378"/>
        <dbReference type="ChEBI" id="CHEBI:30616"/>
        <dbReference type="ChEBI" id="CHEBI:43474"/>
        <dbReference type="ChEBI" id="CHEBI:48775"/>
        <dbReference type="ChEBI" id="CHEBI:456216"/>
        <dbReference type="EC" id="7.2.2.21"/>
    </reaction>
</comment>
<dbReference type="InterPro" id="IPR008250">
    <property type="entry name" value="ATPase_P-typ_transduc_dom_A_sf"/>
</dbReference>
<evidence type="ECO:0000256" key="12">
    <source>
        <dbReference type="ARBA" id="ARBA00022989"/>
    </source>
</evidence>
<dbReference type="Gene3D" id="2.70.150.10">
    <property type="entry name" value="Calcium-transporting ATPase, cytoplasmic transduction domain A"/>
    <property type="match status" value="1"/>
</dbReference>
<dbReference type="GO" id="GO:0046872">
    <property type="term" value="F:metal ion binding"/>
    <property type="evidence" value="ECO:0007669"/>
    <property type="project" value="UniProtKB-KW"/>
</dbReference>
<dbReference type="EMBL" id="AP022557">
    <property type="protein sequence ID" value="BBW97146.1"/>
    <property type="molecule type" value="Genomic_DNA"/>
</dbReference>
<evidence type="ECO:0000256" key="13">
    <source>
        <dbReference type="ARBA" id="ARBA00023065"/>
    </source>
</evidence>
<evidence type="ECO:0000256" key="5">
    <source>
        <dbReference type="ARBA" id="ARBA00022539"/>
    </source>
</evidence>
<keyword evidence="14 17" id="KW-0472">Membrane</keyword>
<dbReference type="GO" id="GO:0008551">
    <property type="term" value="F:P-type cadmium transporter activity"/>
    <property type="evidence" value="ECO:0007669"/>
    <property type="project" value="UniProtKB-EC"/>
</dbReference>
<dbReference type="PRINTS" id="PR00119">
    <property type="entry name" value="CATATPASE"/>
</dbReference>
<dbReference type="SUPFAM" id="SSF55008">
    <property type="entry name" value="HMA, heavy metal-associated domain"/>
    <property type="match status" value="1"/>
</dbReference>
<dbReference type="InterPro" id="IPR023299">
    <property type="entry name" value="ATPase_P-typ_cyto_dom_N"/>
</dbReference>
<dbReference type="SUPFAM" id="SSF56784">
    <property type="entry name" value="HAD-like"/>
    <property type="match status" value="1"/>
</dbReference>
<dbReference type="Pfam" id="PF00122">
    <property type="entry name" value="E1-E2_ATPase"/>
    <property type="match status" value="1"/>
</dbReference>
<evidence type="ECO:0000256" key="4">
    <source>
        <dbReference type="ARBA" id="ARBA00022475"/>
    </source>
</evidence>
<evidence type="ECO:0000256" key="9">
    <source>
        <dbReference type="ARBA" id="ARBA00022741"/>
    </source>
</evidence>
<dbReference type="Pfam" id="PF00403">
    <property type="entry name" value="HMA"/>
    <property type="match status" value="1"/>
</dbReference>
<feature type="transmembrane region" description="Helical" evidence="17">
    <location>
        <begin position="661"/>
        <end position="680"/>
    </location>
</feature>
<evidence type="ECO:0000256" key="8">
    <source>
        <dbReference type="ARBA" id="ARBA00022723"/>
    </source>
</evidence>
<dbReference type="InterPro" id="IPR059000">
    <property type="entry name" value="ATPase_P-type_domA"/>
</dbReference>
<dbReference type="NCBIfam" id="TIGR01494">
    <property type="entry name" value="ATPase_P-type"/>
    <property type="match status" value="1"/>
</dbReference>
<dbReference type="InterPro" id="IPR036412">
    <property type="entry name" value="HAD-like_sf"/>
</dbReference>
<dbReference type="InterPro" id="IPR023214">
    <property type="entry name" value="HAD_sf"/>
</dbReference>
<dbReference type="Gene3D" id="3.30.70.100">
    <property type="match status" value="1"/>
</dbReference>
<keyword evidence="11" id="KW-1278">Translocase</keyword>
<dbReference type="InterPro" id="IPR001757">
    <property type="entry name" value="P_typ_ATPase"/>
</dbReference>
<dbReference type="InterPro" id="IPR018303">
    <property type="entry name" value="ATPase_P-typ_P_site"/>
</dbReference>
<evidence type="ECO:0000256" key="15">
    <source>
        <dbReference type="ARBA" id="ARBA00039103"/>
    </source>
</evidence>
<evidence type="ECO:0000256" key="14">
    <source>
        <dbReference type="ARBA" id="ARBA00023136"/>
    </source>
</evidence>
<evidence type="ECO:0000256" key="17">
    <source>
        <dbReference type="RuleBase" id="RU362081"/>
    </source>
</evidence>
<sequence>MANEQTLERIEAKTYRVQGLTCANCAAKFERNVKALPGVKEAKVNFGAAKLTVWGEATLEELEQAGAFERLKIREARERTIQREPFWKKKENRNVLVSAVLLLIGIVADAADSAGMAVAMYLAAIALGGYSLFWTGLRNLARWQLDMNTLMTIAILGAAAIGEWQEGAVVVILFAISEALERYSMDRARRSIVSLLEMAPAQATIRRGAEEVTVPVEDVRLGEVMIVKPGAKIPLDGVVVNGASTVNEAAMTGESVPSEKTVGDAVFAGTLNGEGFLEVKVTKRADETMLAKMIDLVEEAQAERAPSQAFIDRFARYYTPFIMIVALLIAVIPPLVVGGNWLDWVYRGLAVLVIGCPCALVISTPVAIVTALGHAARRGVLIKGGGYLEQIGRLRAVAFDKTGTLTEGKPSVTDVVVYDESRERLLGVAAAIEKRSQHPLASAVVRQAKEEGVPFLDVPVDEFQSLTGQGVRAVVGNETYYIGRPSLLAEVLGRLPDEAEQRIATFRQEGKTVMAIGTARRLLGLIAAADRPRPSAAPTVAALRRLGVKEIAMVTGDHKQTAQAIGRQAGVSAMCAGLLPEQKLAAIRELKQRYGITAMVGDGVNDAPALAAADIGVAMGGAGTDAALETADVVLMADDLRQLPYTVRLGRRTLAIIKQNIAFALGLKALALVAAIPGWLTLWLAVFADMGATLLVTFNSMRLLRVKEEGDGQ</sequence>
<keyword evidence="5" id="KW-0104">Cadmium</keyword>
<dbReference type="SFLD" id="SFLDG00002">
    <property type="entry name" value="C1.7:_P-type_atpase_like"/>
    <property type="match status" value="1"/>
</dbReference>
<reference evidence="20" key="1">
    <citation type="journal article" date="2020" name="Microbiol. Resour. Announc.">
        <title>Complete Genome Sequence of Geobacillus sp. Strain E55-1, Isolated from Mine Geyser in Japan.</title>
        <authorList>
            <person name="Miyazaki K."/>
            <person name="Hase E."/>
            <person name="Tokito N."/>
        </authorList>
    </citation>
    <scope>NUCLEOTIDE SEQUENCE [LARGE SCALE GENOMIC DNA]</scope>
    <source>
        <strain evidence="20">E55-1</strain>
    </source>
</reference>
<dbReference type="PANTHER" id="PTHR48085">
    <property type="entry name" value="CADMIUM/ZINC-TRANSPORTING ATPASE HMA2-RELATED"/>
    <property type="match status" value="1"/>
</dbReference>
<dbReference type="NCBIfam" id="TIGR01525">
    <property type="entry name" value="ATPase-IB_hvy"/>
    <property type="match status" value="1"/>
</dbReference>
<dbReference type="InterPro" id="IPR036163">
    <property type="entry name" value="HMA_dom_sf"/>
</dbReference>
<feature type="transmembrane region" description="Helical" evidence="17">
    <location>
        <begin position="92"/>
        <end position="108"/>
    </location>
</feature>
<dbReference type="PROSITE" id="PS50846">
    <property type="entry name" value="HMA_2"/>
    <property type="match status" value="1"/>
</dbReference>
<keyword evidence="3" id="KW-0813">Transport</keyword>
<dbReference type="FunFam" id="2.70.150.10:FF:000002">
    <property type="entry name" value="Copper-transporting ATPase 1, putative"/>
    <property type="match status" value="1"/>
</dbReference>
<dbReference type="InterPro" id="IPR023298">
    <property type="entry name" value="ATPase_P-typ_TM_dom_sf"/>
</dbReference>
<keyword evidence="7 17" id="KW-0812">Transmembrane</keyword>
<dbReference type="PANTHER" id="PTHR48085:SF5">
    <property type="entry name" value="CADMIUM_ZINC-TRANSPORTING ATPASE HMA4-RELATED"/>
    <property type="match status" value="1"/>
</dbReference>
<dbReference type="SUPFAM" id="SSF81653">
    <property type="entry name" value="Calcium ATPase, transduction domain A"/>
    <property type="match status" value="1"/>
</dbReference>
<dbReference type="GO" id="GO:0016887">
    <property type="term" value="F:ATP hydrolysis activity"/>
    <property type="evidence" value="ECO:0007669"/>
    <property type="project" value="InterPro"/>
</dbReference>
<dbReference type="CDD" id="cd07545">
    <property type="entry name" value="P-type_ATPase_Cd-like"/>
    <property type="match status" value="1"/>
</dbReference>
<dbReference type="InterPro" id="IPR027256">
    <property type="entry name" value="P-typ_ATPase_IB"/>
</dbReference>
<dbReference type="PROSITE" id="PS01047">
    <property type="entry name" value="HMA_1"/>
    <property type="match status" value="1"/>
</dbReference>
<evidence type="ECO:0000313" key="20">
    <source>
        <dbReference type="Proteomes" id="UP000501421"/>
    </source>
</evidence>
<keyword evidence="20" id="KW-1185">Reference proteome</keyword>
<dbReference type="PROSITE" id="PS00154">
    <property type="entry name" value="ATPASE_E1_E2"/>
    <property type="match status" value="1"/>
</dbReference>
<evidence type="ECO:0000256" key="2">
    <source>
        <dbReference type="ARBA" id="ARBA00006024"/>
    </source>
</evidence>
<keyword evidence="9 17" id="KW-0547">Nucleotide-binding</keyword>
<dbReference type="SFLD" id="SFLDS00003">
    <property type="entry name" value="Haloacid_Dehalogenase"/>
    <property type="match status" value="1"/>
</dbReference>
<dbReference type="GO" id="GO:0005524">
    <property type="term" value="F:ATP binding"/>
    <property type="evidence" value="ECO:0007669"/>
    <property type="project" value="UniProtKB-UniRule"/>
</dbReference>
<evidence type="ECO:0000259" key="18">
    <source>
        <dbReference type="PROSITE" id="PS50846"/>
    </source>
</evidence>
<accession>A0A679FTT8</accession>
<keyword evidence="4 17" id="KW-1003">Cell membrane</keyword>
<dbReference type="InterPro" id="IPR051014">
    <property type="entry name" value="Cation_Transport_ATPase_IB"/>
</dbReference>
<evidence type="ECO:0000313" key="19">
    <source>
        <dbReference type="EMBL" id="BBW97146.1"/>
    </source>
</evidence>
<dbReference type="AlphaFoldDB" id="A0A679FTT8"/>
<evidence type="ECO:0000256" key="11">
    <source>
        <dbReference type="ARBA" id="ARBA00022967"/>
    </source>
</evidence>
<dbReference type="NCBIfam" id="TIGR01512">
    <property type="entry name" value="ATPase-IB2_Cd"/>
    <property type="match status" value="1"/>
</dbReference>
<evidence type="ECO:0000256" key="1">
    <source>
        <dbReference type="ARBA" id="ARBA00004651"/>
    </source>
</evidence>
<comment type="subcellular location">
    <subcellularLocation>
        <location evidence="1">Cell membrane</location>
        <topology evidence="1">Multi-pass membrane protein</topology>
    </subcellularLocation>
</comment>
<dbReference type="SUPFAM" id="SSF81665">
    <property type="entry name" value="Calcium ATPase, transmembrane domain M"/>
    <property type="match status" value="1"/>
</dbReference>
<evidence type="ECO:0000256" key="16">
    <source>
        <dbReference type="ARBA" id="ARBA00049338"/>
    </source>
</evidence>
<dbReference type="Gene3D" id="3.40.50.1000">
    <property type="entry name" value="HAD superfamily/HAD-like"/>
    <property type="match status" value="1"/>
</dbReference>
<name>A0A679FTT8_9BACL</name>
<evidence type="ECO:0000256" key="6">
    <source>
        <dbReference type="ARBA" id="ARBA00022553"/>
    </source>
</evidence>
<keyword evidence="13" id="KW-0406">Ion transport</keyword>
<feature type="transmembrane region" description="Helical" evidence="17">
    <location>
        <begin position="317"/>
        <end position="337"/>
    </location>
</feature>
<evidence type="ECO:0000256" key="10">
    <source>
        <dbReference type="ARBA" id="ARBA00022840"/>
    </source>
</evidence>
<dbReference type="Pfam" id="PF00702">
    <property type="entry name" value="Hydrolase"/>
    <property type="match status" value="1"/>
</dbReference>
<dbReference type="EC" id="7.2.2.21" evidence="15"/>
<keyword evidence="8 17" id="KW-0479">Metal-binding</keyword>